<dbReference type="GO" id="GO:0046872">
    <property type="term" value="F:metal ion binding"/>
    <property type="evidence" value="ECO:0007669"/>
    <property type="project" value="UniProtKB-KW"/>
</dbReference>
<evidence type="ECO:0000256" key="5">
    <source>
        <dbReference type="ARBA" id="ARBA00022741"/>
    </source>
</evidence>
<dbReference type="EMBL" id="MGIR01000001">
    <property type="protein sequence ID" value="OGM91693.1"/>
    <property type="molecule type" value="Genomic_DNA"/>
</dbReference>
<dbReference type="InterPro" id="IPR045864">
    <property type="entry name" value="aa-tRNA-synth_II/BPL/LPL"/>
</dbReference>
<reference evidence="13 14" key="1">
    <citation type="journal article" date="2016" name="Nat. Commun.">
        <title>Thousands of microbial genomes shed light on interconnected biogeochemical processes in an aquifer system.</title>
        <authorList>
            <person name="Anantharaman K."/>
            <person name="Brown C.T."/>
            <person name="Hug L.A."/>
            <person name="Sharon I."/>
            <person name="Castelle C.J."/>
            <person name="Probst A.J."/>
            <person name="Thomas B.C."/>
            <person name="Singh A."/>
            <person name="Wilkins M.J."/>
            <person name="Karaoz U."/>
            <person name="Brodie E.L."/>
            <person name="Williams K.H."/>
            <person name="Hubbard S.S."/>
            <person name="Banfield J.F."/>
        </authorList>
    </citation>
    <scope>NUCLEOTIDE SEQUENCE [LARGE SCALE GENOMIC DNA]</scope>
</reference>
<dbReference type="SUPFAM" id="SSF55681">
    <property type="entry name" value="Class II aaRS and biotin synthetases"/>
    <property type="match status" value="1"/>
</dbReference>
<dbReference type="GO" id="GO:0004829">
    <property type="term" value="F:threonine-tRNA ligase activity"/>
    <property type="evidence" value="ECO:0007669"/>
    <property type="project" value="UniProtKB-UniRule"/>
</dbReference>
<dbReference type="Pfam" id="PF00587">
    <property type="entry name" value="tRNA-synt_2b"/>
    <property type="match status" value="1"/>
</dbReference>
<sequence>MDDEIKKRDHRKFGESFDLFHFEDIAPGAVFWHGNGMIIWRELEKYMREKLDSDGYEEVSTPVMVKKEVFEKSGHFQHYKENMFYFTIPGEKKQIYVLKPMNCPESTYIYNFKPRSYRDLPLRLSEITDRLHRNELSGVVGGLFRVRQMSQDDAHIYCRPEQMEEEINKLLELVKSVYKHFDLPLNFNLATRPDKAMGDPKLWKRAEAALENVLKKFGMPYQIKPKDGAFYGPKIDLNTKDSLDREWTIATIQLDFQLAENFNLSYTNEKGEKEKPVVIHRAILGTFERFIGIILEHFDGALPLWLSPVQALIIPVGGAHEIYAAEITKELKNKGIRAKAALQNETVGKKIREGEMRKIPYILVVGDKELTNKTVNARHYRRKPSFAKASEGKQEGEISLEQLTEKLLREIKNKII</sequence>
<dbReference type="Proteomes" id="UP000178946">
    <property type="component" value="Unassembled WGS sequence"/>
</dbReference>
<evidence type="ECO:0000256" key="7">
    <source>
        <dbReference type="ARBA" id="ARBA00022840"/>
    </source>
</evidence>
<dbReference type="GO" id="GO:0006435">
    <property type="term" value="P:threonyl-tRNA aminoacylation"/>
    <property type="evidence" value="ECO:0007669"/>
    <property type="project" value="UniProtKB-UniRule"/>
</dbReference>
<evidence type="ECO:0000256" key="9">
    <source>
        <dbReference type="ARBA" id="ARBA00023146"/>
    </source>
</evidence>
<evidence type="ECO:0000256" key="4">
    <source>
        <dbReference type="ARBA" id="ARBA00022723"/>
    </source>
</evidence>
<evidence type="ECO:0000256" key="8">
    <source>
        <dbReference type="ARBA" id="ARBA00022917"/>
    </source>
</evidence>
<dbReference type="PRINTS" id="PR01047">
    <property type="entry name" value="TRNASYNTHTHR"/>
</dbReference>
<evidence type="ECO:0000256" key="6">
    <source>
        <dbReference type="ARBA" id="ARBA00022833"/>
    </source>
</evidence>
<dbReference type="PANTHER" id="PTHR11451:SF44">
    <property type="entry name" value="THREONINE--TRNA LIGASE, CHLOROPLASTIC_MITOCHONDRIAL 2"/>
    <property type="match status" value="1"/>
</dbReference>
<dbReference type="FunFam" id="3.30.930.10:FF:000002">
    <property type="entry name" value="Threonine--tRNA ligase"/>
    <property type="match status" value="1"/>
</dbReference>
<dbReference type="Gene3D" id="3.40.50.800">
    <property type="entry name" value="Anticodon-binding domain"/>
    <property type="match status" value="1"/>
</dbReference>
<comment type="similarity">
    <text evidence="1">Belongs to the class-II aminoacyl-tRNA synthetase family.</text>
</comment>
<dbReference type="InterPro" id="IPR047246">
    <property type="entry name" value="ThrRS_anticodon"/>
</dbReference>
<dbReference type="InterPro" id="IPR033728">
    <property type="entry name" value="ThrRS_core"/>
</dbReference>
<keyword evidence="7" id="KW-0067">ATP-binding</keyword>
<dbReference type="InterPro" id="IPR002314">
    <property type="entry name" value="aa-tRNA-synt_IIb"/>
</dbReference>
<dbReference type="CDD" id="cd00860">
    <property type="entry name" value="ThrRS_anticodon"/>
    <property type="match status" value="1"/>
</dbReference>
<dbReference type="Pfam" id="PF03129">
    <property type="entry name" value="HGTP_anticodon"/>
    <property type="match status" value="1"/>
</dbReference>
<dbReference type="EC" id="6.1.1.3" evidence="2 11"/>
<gene>
    <name evidence="13" type="ORF">A3A20_02035</name>
</gene>
<feature type="domain" description="Aminoacyl-transfer RNA synthetases class-II family profile" evidence="12">
    <location>
        <begin position="23"/>
        <end position="303"/>
    </location>
</feature>
<dbReference type="NCBIfam" id="TIGR00418">
    <property type="entry name" value="thrS"/>
    <property type="match status" value="1"/>
</dbReference>
<protein>
    <recommendedName>
        <fullName evidence="2 11">Threonine--tRNA ligase</fullName>
        <ecNumber evidence="2 11">6.1.1.3</ecNumber>
    </recommendedName>
</protein>
<accession>A0A1F8DSS8</accession>
<organism evidence="13 14">
    <name type="scientific">Candidatus Wolfebacteria bacterium RIFCSPLOWO2_01_FULL_45_19</name>
    <dbReference type="NCBI Taxonomy" id="1802557"/>
    <lineage>
        <taxon>Bacteria</taxon>
        <taxon>Candidatus Wolfeibacteriota</taxon>
    </lineage>
</organism>
<evidence type="ECO:0000256" key="11">
    <source>
        <dbReference type="NCBIfam" id="TIGR00418"/>
    </source>
</evidence>
<dbReference type="Gene3D" id="3.30.930.10">
    <property type="entry name" value="Bira Bifunctional Protein, Domain 2"/>
    <property type="match status" value="1"/>
</dbReference>
<keyword evidence="9" id="KW-0030">Aminoacyl-tRNA synthetase</keyword>
<dbReference type="SUPFAM" id="SSF52954">
    <property type="entry name" value="Class II aaRS ABD-related"/>
    <property type="match status" value="1"/>
</dbReference>
<dbReference type="AlphaFoldDB" id="A0A1F8DSS8"/>
<proteinExistence type="inferred from homology"/>
<dbReference type="PANTHER" id="PTHR11451">
    <property type="entry name" value="THREONINE-TRNA LIGASE"/>
    <property type="match status" value="1"/>
</dbReference>
<dbReference type="InterPro" id="IPR002320">
    <property type="entry name" value="Thr-tRNA-ligase_IIa"/>
</dbReference>
<keyword evidence="3 13" id="KW-0436">Ligase</keyword>
<evidence type="ECO:0000256" key="2">
    <source>
        <dbReference type="ARBA" id="ARBA00013163"/>
    </source>
</evidence>
<keyword evidence="5" id="KW-0547">Nucleotide-binding</keyword>
<dbReference type="GO" id="GO:0005524">
    <property type="term" value="F:ATP binding"/>
    <property type="evidence" value="ECO:0007669"/>
    <property type="project" value="UniProtKB-KW"/>
</dbReference>
<evidence type="ECO:0000256" key="1">
    <source>
        <dbReference type="ARBA" id="ARBA00008226"/>
    </source>
</evidence>
<keyword evidence="4" id="KW-0479">Metal-binding</keyword>
<dbReference type="PROSITE" id="PS50862">
    <property type="entry name" value="AA_TRNA_LIGASE_II"/>
    <property type="match status" value="1"/>
</dbReference>
<keyword evidence="6" id="KW-0862">Zinc</keyword>
<keyword evidence="8" id="KW-0648">Protein biosynthesis</keyword>
<name>A0A1F8DSS8_9BACT</name>
<comment type="caution">
    <text evidence="13">The sequence shown here is derived from an EMBL/GenBank/DDBJ whole genome shotgun (WGS) entry which is preliminary data.</text>
</comment>
<evidence type="ECO:0000256" key="10">
    <source>
        <dbReference type="ARBA" id="ARBA00049515"/>
    </source>
</evidence>
<evidence type="ECO:0000256" key="3">
    <source>
        <dbReference type="ARBA" id="ARBA00022598"/>
    </source>
</evidence>
<dbReference type="InterPro" id="IPR036621">
    <property type="entry name" value="Anticodon-bd_dom_sf"/>
</dbReference>
<dbReference type="FunFam" id="3.40.50.800:FF:000001">
    <property type="entry name" value="Threonine--tRNA ligase"/>
    <property type="match status" value="1"/>
</dbReference>
<dbReference type="GO" id="GO:0005737">
    <property type="term" value="C:cytoplasm"/>
    <property type="evidence" value="ECO:0007669"/>
    <property type="project" value="UniProtKB-UniRule"/>
</dbReference>
<evidence type="ECO:0000259" key="12">
    <source>
        <dbReference type="PROSITE" id="PS50862"/>
    </source>
</evidence>
<dbReference type="STRING" id="1802557.A3A20_02035"/>
<dbReference type="InterPro" id="IPR006195">
    <property type="entry name" value="aa-tRNA-synth_II"/>
</dbReference>
<dbReference type="InterPro" id="IPR004154">
    <property type="entry name" value="Anticodon-bd"/>
</dbReference>
<dbReference type="CDD" id="cd00771">
    <property type="entry name" value="ThrRS_core"/>
    <property type="match status" value="1"/>
</dbReference>
<evidence type="ECO:0000313" key="14">
    <source>
        <dbReference type="Proteomes" id="UP000178946"/>
    </source>
</evidence>
<evidence type="ECO:0000313" key="13">
    <source>
        <dbReference type="EMBL" id="OGM91693.1"/>
    </source>
</evidence>
<comment type="catalytic activity">
    <reaction evidence="10">
        <text>tRNA(Thr) + L-threonine + ATP = L-threonyl-tRNA(Thr) + AMP + diphosphate + H(+)</text>
        <dbReference type="Rhea" id="RHEA:24624"/>
        <dbReference type="Rhea" id="RHEA-COMP:9670"/>
        <dbReference type="Rhea" id="RHEA-COMP:9704"/>
        <dbReference type="ChEBI" id="CHEBI:15378"/>
        <dbReference type="ChEBI" id="CHEBI:30616"/>
        <dbReference type="ChEBI" id="CHEBI:33019"/>
        <dbReference type="ChEBI" id="CHEBI:57926"/>
        <dbReference type="ChEBI" id="CHEBI:78442"/>
        <dbReference type="ChEBI" id="CHEBI:78534"/>
        <dbReference type="ChEBI" id="CHEBI:456215"/>
        <dbReference type="EC" id="6.1.1.3"/>
    </reaction>
</comment>